<proteinExistence type="predicted"/>
<keyword evidence="3" id="KW-0812">Transmembrane</keyword>
<organism evidence="4 5">
    <name type="scientific">Diceros bicornis minor</name>
    <name type="common">South-central black rhinoceros</name>
    <dbReference type="NCBI Taxonomy" id="77932"/>
    <lineage>
        <taxon>Eukaryota</taxon>
        <taxon>Metazoa</taxon>
        <taxon>Chordata</taxon>
        <taxon>Craniata</taxon>
        <taxon>Vertebrata</taxon>
        <taxon>Euteleostomi</taxon>
        <taxon>Mammalia</taxon>
        <taxon>Eutheria</taxon>
        <taxon>Laurasiatheria</taxon>
        <taxon>Perissodactyla</taxon>
        <taxon>Rhinocerotidae</taxon>
        <taxon>Diceros</taxon>
    </lineage>
</organism>
<keyword evidence="5" id="KW-1185">Reference proteome</keyword>
<dbReference type="EMBL" id="JACDTQ010003071">
    <property type="protein sequence ID" value="KAF5914891.1"/>
    <property type="molecule type" value="Genomic_DNA"/>
</dbReference>
<feature type="transmembrane region" description="Helical" evidence="3">
    <location>
        <begin position="923"/>
        <end position="941"/>
    </location>
</feature>
<keyword evidence="3" id="KW-1133">Transmembrane helix</keyword>
<reference evidence="4 5" key="1">
    <citation type="journal article" date="2020" name="Mol. Biol. Evol.">
        <title>Interspecific Gene Flow and the Evolution of Specialization in Black and White Rhinoceros.</title>
        <authorList>
            <person name="Moodley Y."/>
            <person name="Westbury M.V."/>
            <person name="Russo I.M."/>
            <person name="Gopalakrishnan S."/>
            <person name="Rakotoarivelo A."/>
            <person name="Olsen R.A."/>
            <person name="Prost S."/>
            <person name="Tunstall T."/>
            <person name="Ryder O.A."/>
            <person name="Dalen L."/>
            <person name="Bruford M.W."/>
        </authorList>
    </citation>
    <scope>NUCLEOTIDE SEQUENCE [LARGE SCALE GENOMIC DNA]</scope>
    <source>
        <strain evidence="4">SBR-YM</strain>
        <tissue evidence="4">Skin</tissue>
    </source>
</reference>
<evidence type="ECO:0000313" key="5">
    <source>
        <dbReference type="Proteomes" id="UP000551758"/>
    </source>
</evidence>
<dbReference type="InterPro" id="IPR036322">
    <property type="entry name" value="WD40_repeat_dom_sf"/>
</dbReference>
<gene>
    <name evidence="4" type="ORF">HPG69_010957</name>
</gene>
<dbReference type="PANTHER" id="PTHR44525">
    <property type="entry name" value="WD REPEAT-CONTAINING PROTEIN 27"/>
    <property type="match status" value="1"/>
</dbReference>
<accession>A0A7J7EGU4</accession>
<dbReference type="AlphaFoldDB" id="A0A7J7EGU4"/>
<feature type="repeat" description="WD" evidence="1">
    <location>
        <begin position="630"/>
        <end position="671"/>
    </location>
</feature>
<evidence type="ECO:0008006" key="6">
    <source>
        <dbReference type="Google" id="ProtNLM"/>
    </source>
</evidence>
<dbReference type="InterPro" id="IPR001680">
    <property type="entry name" value="WD40_rpt"/>
</dbReference>
<evidence type="ECO:0000313" key="4">
    <source>
        <dbReference type="EMBL" id="KAF5914891.1"/>
    </source>
</evidence>
<name>A0A7J7EGU4_DICBM</name>
<dbReference type="SUPFAM" id="SSF50998">
    <property type="entry name" value="Quinoprotein alcohol dehydrogenase-like"/>
    <property type="match status" value="1"/>
</dbReference>
<dbReference type="SUPFAM" id="SSF50978">
    <property type="entry name" value="WD40 repeat-like"/>
    <property type="match status" value="1"/>
</dbReference>
<dbReference type="InterPro" id="IPR042411">
    <property type="entry name" value="WDR27"/>
</dbReference>
<feature type="transmembrane region" description="Helical" evidence="3">
    <location>
        <begin position="815"/>
        <end position="837"/>
    </location>
</feature>
<dbReference type="PANTHER" id="PTHR44525:SF1">
    <property type="entry name" value="WD REPEAT-CONTAINING PROTEIN 27"/>
    <property type="match status" value="1"/>
</dbReference>
<dbReference type="Proteomes" id="UP000551758">
    <property type="component" value="Unassembled WGS sequence"/>
</dbReference>
<evidence type="ECO:0000256" key="3">
    <source>
        <dbReference type="SAM" id="Phobius"/>
    </source>
</evidence>
<evidence type="ECO:0000256" key="2">
    <source>
        <dbReference type="SAM" id="MobiDB-lite"/>
    </source>
</evidence>
<dbReference type="InterPro" id="IPR015943">
    <property type="entry name" value="WD40/YVTN_repeat-like_dom_sf"/>
</dbReference>
<dbReference type="Pfam" id="PF00400">
    <property type="entry name" value="WD40"/>
    <property type="match status" value="1"/>
</dbReference>
<dbReference type="PROSITE" id="PS50082">
    <property type="entry name" value="WD_REPEATS_2"/>
    <property type="match status" value="1"/>
</dbReference>
<comment type="caution">
    <text evidence="4">The sequence shown here is derived from an EMBL/GenBank/DDBJ whole genome shotgun (WGS) entry which is preliminary data.</text>
</comment>
<keyword evidence="3" id="KW-0472">Membrane</keyword>
<dbReference type="PROSITE" id="PS50294">
    <property type="entry name" value="WD_REPEATS_REGION"/>
    <property type="match status" value="1"/>
</dbReference>
<keyword evidence="1" id="KW-0853">WD repeat</keyword>
<protein>
    <recommendedName>
        <fullName evidence="6">WD repeat-containing protein 27</fullName>
    </recommendedName>
</protein>
<dbReference type="Gene3D" id="2.130.10.10">
    <property type="entry name" value="YVTN repeat-like/Quinoprotein amine dehydrogenase"/>
    <property type="match status" value="2"/>
</dbReference>
<dbReference type="SMART" id="SM00320">
    <property type="entry name" value="WD40"/>
    <property type="match status" value="7"/>
</dbReference>
<dbReference type="InterPro" id="IPR011047">
    <property type="entry name" value="Quinoprotein_ADH-like_sf"/>
</dbReference>
<evidence type="ECO:0000256" key="1">
    <source>
        <dbReference type="PROSITE-ProRule" id="PRU00221"/>
    </source>
</evidence>
<feature type="region of interest" description="Disordered" evidence="2">
    <location>
        <begin position="335"/>
        <end position="364"/>
    </location>
</feature>
<sequence>MEEPQEISSTNDGCVGDIVIEKYLVESKESASHVQLACSVPHCAFPLDGNKLCIWNTNDPSHRSNDTKSLPSPRRFSDAVWLLVLRGHHWPITAMAFGNTENPLLICSASQDYVIMWNLDECREKVLQGLIPRGTVMGTLLGEVLCLRFSPDDSVVAVCAGNKILMLDVESLSILAELEGHRRPVTAAEFCAWQARIIISVSGDRSFKVREWPLDYVCLQVPQVWDHHLGSLIYSSSVLTAAGISDSGSGVNDCTRLSAWADGVGASDPSSQAVIVIDTSQCFFPTSPLLSLFIDEESQQLVTGCADGQLWIFSLGERHHYRCVTHVDLKKKTESVSSRKVKSQPHNLPEESQLPSTNGPEKGGETEVALPILSLAHCDLSLVLSSERGFVSSENASCLWIGSSAGLFIFNLANFELEAVLYYKDFRNLSIQVAGSCAMVSKTGHHEAFCLLTSMFGSEVAMLEIHVAALMRSCRRPDLGEDLSVLPRSGVLPTSPLYFGIVEEKSGKPASQKQSAVRSVVKDQPLIFHSRVRSSGYAAAPHVTMFLPKTNIKNDGKRSSSCKNNTKCKEYPLESSLPSRLSKQLAVAGDTAAVSCLQFSADDGRRLACGLANHLSLVFDADLTGTPAVFSGHDRAVSTVCWSHNGRWLLSASQDGTLRVWSVRRTELALCLGKGMFSKPIQSAQFYYMDTFILLSSGPECQLLKYHVDTCKEDLRRYKQKSRCKAVFSLRMTDAVEMTSLSAVNDFYSYIVLAAGRNRTLEVFDLNVGRSAALIAGVHSRPVHQICQNKCLHASVRYKCMMQFYNTLMFDLRKYFNIMLNVNFCTLVLGYFMGLLFDFARLQLRFLFLIYLEWLSKIRWERAQILDHDLNSVEADVVPVFLQTNGTWKRWSQSKTFSGEKVFLVFIMLQRISAWRELLKKRLLFFFNLFCIFLYLYRILLHKNRHTSNIQGSLLTCYEVVCLLFKLQMQNITLQF</sequence>